<accession>L2GN45</accession>
<organism evidence="1 2">
    <name type="scientific">Vittaforma corneae (strain ATCC 50505)</name>
    <name type="common">Microsporidian parasite</name>
    <name type="synonym">Nosema corneum</name>
    <dbReference type="NCBI Taxonomy" id="993615"/>
    <lineage>
        <taxon>Eukaryota</taxon>
        <taxon>Fungi</taxon>
        <taxon>Fungi incertae sedis</taxon>
        <taxon>Microsporidia</taxon>
        <taxon>Nosematidae</taxon>
        <taxon>Vittaforma</taxon>
    </lineage>
</organism>
<name>L2GN45_VITCO</name>
<evidence type="ECO:0000313" key="2">
    <source>
        <dbReference type="Proteomes" id="UP000011082"/>
    </source>
</evidence>
<dbReference type="RefSeq" id="XP_007604677.1">
    <property type="nucleotide sequence ID" value="XM_007604615.1"/>
</dbReference>
<sequence>MSNPLNCCCPNQKYTIYITGSMEDKRIFCEKVFNIKLRDISFSENLVHFNGTSLILLVIANEGDLRDVHQMHMKMANAVILLRDRDENVETDKKTLFVRMNGKSQLESENNLIVRSVIKGSYEDARDGVKELTKLIKH</sequence>
<evidence type="ECO:0000313" key="1">
    <source>
        <dbReference type="EMBL" id="ELA41727.1"/>
    </source>
</evidence>
<keyword evidence="2" id="KW-1185">Reference proteome</keyword>
<dbReference type="EMBL" id="JH370139">
    <property type="protein sequence ID" value="ELA41727.1"/>
    <property type="molecule type" value="Genomic_DNA"/>
</dbReference>
<dbReference type="Proteomes" id="UP000011082">
    <property type="component" value="Unassembled WGS sequence"/>
</dbReference>
<dbReference type="VEuPathDB" id="MicrosporidiaDB:VICG_01231"/>
<reference evidence="2" key="1">
    <citation type="submission" date="2011-05" db="EMBL/GenBank/DDBJ databases">
        <title>The genome sequence of Vittaforma corneae strain ATCC 50505.</title>
        <authorList>
            <consortium name="The Broad Institute Genome Sequencing Platform"/>
            <person name="Cuomo C."/>
            <person name="Didier E."/>
            <person name="Bowers L."/>
            <person name="Young S.K."/>
            <person name="Zeng Q."/>
            <person name="Gargeya S."/>
            <person name="Fitzgerald M."/>
            <person name="Haas B."/>
            <person name="Abouelleil A."/>
            <person name="Alvarado L."/>
            <person name="Arachchi H.M."/>
            <person name="Berlin A."/>
            <person name="Chapman S.B."/>
            <person name="Gearin G."/>
            <person name="Goldberg J."/>
            <person name="Griggs A."/>
            <person name="Gujja S."/>
            <person name="Hansen M."/>
            <person name="Heiman D."/>
            <person name="Howarth C."/>
            <person name="Larimer J."/>
            <person name="Lui A."/>
            <person name="MacDonald P.J.P."/>
            <person name="McCowen C."/>
            <person name="Montmayeur A."/>
            <person name="Murphy C."/>
            <person name="Neiman D."/>
            <person name="Pearson M."/>
            <person name="Priest M."/>
            <person name="Roberts A."/>
            <person name="Saif S."/>
            <person name="Shea T."/>
            <person name="Sisk P."/>
            <person name="Stolte C."/>
            <person name="Sykes S."/>
            <person name="Wortman J."/>
            <person name="Nusbaum C."/>
            <person name="Birren B."/>
        </authorList>
    </citation>
    <scope>NUCLEOTIDE SEQUENCE [LARGE SCALE GENOMIC DNA]</scope>
    <source>
        <strain evidence="2">ATCC 50505</strain>
    </source>
</reference>
<dbReference type="AlphaFoldDB" id="L2GN45"/>
<dbReference type="GeneID" id="19881942"/>
<protein>
    <submittedName>
        <fullName evidence="1">Uncharacterized protein</fullName>
    </submittedName>
</protein>
<gene>
    <name evidence="1" type="ORF">VICG_01231</name>
</gene>
<proteinExistence type="predicted"/>
<dbReference type="HOGENOM" id="CLU_1856844_0_0_1"/>
<dbReference type="InParanoid" id="L2GN45"/>